<reference evidence="1 2" key="1">
    <citation type="submission" date="2014-12" db="EMBL/GenBank/DDBJ databases">
        <title>Draft Genome Sequence of Pseudoalteromonas luteoviolacea HI1.</title>
        <authorList>
            <person name="Asahina A.Y."/>
            <person name="Hadfield M.G."/>
        </authorList>
    </citation>
    <scope>NUCLEOTIDE SEQUENCE [LARGE SCALE GENOMIC DNA]</scope>
    <source>
        <strain evidence="1 2">HI1</strain>
    </source>
</reference>
<dbReference type="RefSeq" id="WP_039610371.1">
    <property type="nucleotide sequence ID" value="NZ_JWIC01000007.1"/>
</dbReference>
<proteinExistence type="predicted"/>
<name>A0A0C1MG23_9GAMM</name>
<sequence length="165" mass="18480">MVFRHLIYSFGFITLVGCNSLPNDVQKKVENMTDCEKVNALITGAGDGFSILKGSEINGKLMKSWRPKAHLIENSCQINLYTSGNTAYECNKSFSGKTEALVRFEQVNEQLKTCLSPDWEEKQHFGNESSRSTFTSELSETKVAVNFGTTLDKQKPWAVSLEIVK</sequence>
<dbReference type="PROSITE" id="PS51257">
    <property type="entry name" value="PROKAR_LIPOPROTEIN"/>
    <property type="match status" value="1"/>
</dbReference>
<accession>A0A0C1MG23</accession>
<evidence type="ECO:0000313" key="2">
    <source>
        <dbReference type="Proteomes" id="UP000031327"/>
    </source>
</evidence>
<gene>
    <name evidence="1" type="ORF">JF50_15690</name>
</gene>
<evidence type="ECO:0000313" key="1">
    <source>
        <dbReference type="EMBL" id="KID55799.1"/>
    </source>
</evidence>
<comment type="caution">
    <text evidence="1">The sequence shown here is derived from an EMBL/GenBank/DDBJ whole genome shotgun (WGS) entry which is preliminary data.</text>
</comment>
<protein>
    <submittedName>
        <fullName evidence="1">Uncharacterized protein</fullName>
    </submittedName>
</protein>
<dbReference type="EMBL" id="JWIC01000007">
    <property type="protein sequence ID" value="KID55799.1"/>
    <property type="molecule type" value="Genomic_DNA"/>
</dbReference>
<organism evidence="1 2">
    <name type="scientific">Pseudoalteromonas luteoviolacea</name>
    <dbReference type="NCBI Taxonomy" id="43657"/>
    <lineage>
        <taxon>Bacteria</taxon>
        <taxon>Pseudomonadati</taxon>
        <taxon>Pseudomonadota</taxon>
        <taxon>Gammaproteobacteria</taxon>
        <taxon>Alteromonadales</taxon>
        <taxon>Pseudoalteromonadaceae</taxon>
        <taxon>Pseudoalteromonas</taxon>
    </lineage>
</organism>
<dbReference type="Proteomes" id="UP000031327">
    <property type="component" value="Unassembled WGS sequence"/>
</dbReference>
<dbReference type="OrthoDB" id="6313790at2"/>
<dbReference type="AlphaFoldDB" id="A0A0C1MG23"/>